<proteinExistence type="predicted"/>
<dbReference type="Proteomes" id="UP000602745">
    <property type="component" value="Unassembled WGS sequence"/>
</dbReference>
<dbReference type="PANTHER" id="PTHR42850">
    <property type="entry name" value="METALLOPHOSPHOESTERASE"/>
    <property type="match status" value="1"/>
</dbReference>
<dbReference type="GO" id="GO:0008803">
    <property type="term" value="F:bis(5'-nucleosyl)-tetraphosphatase (symmetrical) activity"/>
    <property type="evidence" value="ECO:0007669"/>
    <property type="project" value="TreeGrafter"/>
</dbReference>
<dbReference type="SUPFAM" id="SSF56300">
    <property type="entry name" value="Metallo-dependent phosphatases"/>
    <property type="match status" value="1"/>
</dbReference>
<dbReference type="InterPro" id="IPR029052">
    <property type="entry name" value="Metallo-depent_PP-like"/>
</dbReference>
<comment type="caution">
    <text evidence="2">The sequence shown here is derived from an EMBL/GenBank/DDBJ whole genome shotgun (WGS) entry which is preliminary data.</text>
</comment>
<dbReference type="Gene3D" id="3.60.21.10">
    <property type="match status" value="1"/>
</dbReference>
<reference evidence="2" key="2">
    <citation type="submission" date="2020-09" db="EMBL/GenBank/DDBJ databases">
        <authorList>
            <person name="Sun Q."/>
            <person name="Sedlacek I."/>
        </authorList>
    </citation>
    <scope>NUCLEOTIDE SEQUENCE</scope>
    <source>
        <strain evidence="2">CCM 7684</strain>
    </source>
</reference>
<dbReference type="Pfam" id="PF00149">
    <property type="entry name" value="Metallophos"/>
    <property type="match status" value="1"/>
</dbReference>
<gene>
    <name evidence="2" type="ORF">GCM10007276_27360</name>
</gene>
<name>A0A8J2YKI3_9RHOB</name>
<dbReference type="InterPro" id="IPR050126">
    <property type="entry name" value="Ap4A_hydrolase"/>
</dbReference>
<protein>
    <submittedName>
        <fullName evidence="2">Metallophosphoesterase</fullName>
    </submittedName>
</protein>
<dbReference type="EMBL" id="BMCP01000003">
    <property type="protein sequence ID" value="GGE48720.1"/>
    <property type="molecule type" value="Genomic_DNA"/>
</dbReference>
<evidence type="ECO:0000259" key="1">
    <source>
        <dbReference type="Pfam" id="PF00149"/>
    </source>
</evidence>
<dbReference type="AlphaFoldDB" id="A0A8J2YKI3"/>
<keyword evidence="3" id="KW-1185">Reference proteome</keyword>
<accession>A0A8J2YKI3</accession>
<organism evidence="2 3">
    <name type="scientific">Agaricicola taiwanensis</name>
    <dbReference type="NCBI Taxonomy" id="591372"/>
    <lineage>
        <taxon>Bacteria</taxon>
        <taxon>Pseudomonadati</taxon>
        <taxon>Pseudomonadota</taxon>
        <taxon>Alphaproteobacteria</taxon>
        <taxon>Rhodobacterales</taxon>
        <taxon>Paracoccaceae</taxon>
        <taxon>Agaricicola</taxon>
    </lineage>
</organism>
<evidence type="ECO:0000313" key="2">
    <source>
        <dbReference type="EMBL" id="GGE48720.1"/>
    </source>
</evidence>
<dbReference type="InterPro" id="IPR004843">
    <property type="entry name" value="Calcineurin-like_PHP"/>
</dbReference>
<dbReference type="PANTHER" id="PTHR42850:SF4">
    <property type="entry name" value="ZINC-DEPENDENT ENDOPOLYPHOSPHATASE"/>
    <property type="match status" value="1"/>
</dbReference>
<feature type="domain" description="Calcineurin-like phosphoesterase" evidence="1">
    <location>
        <begin position="18"/>
        <end position="209"/>
    </location>
</feature>
<dbReference type="RefSeq" id="WP_188410366.1">
    <property type="nucleotide sequence ID" value="NZ_BMCP01000003.1"/>
</dbReference>
<dbReference type="GO" id="GO:0005737">
    <property type="term" value="C:cytoplasm"/>
    <property type="evidence" value="ECO:0007669"/>
    <property type="project" value="TreeGrafter"/>
</dbReference>
<reference evidence="2" key="1">
    <citation type="journal article" date="2014" name="Int. J. Syst. Evol. Microbiol.">
        <title>Complete genome sequence of Corynebacterium casei LMG S-19264T (=DSM 44701T), isolated from a smear-ripened cheese.</title>
        <authorList>
            <consortium name="US DOE Joint Genome Institute (JGI-PGF)"/>
            <person name="Walter F."/>
            <person name="Albersmeier A."/>
            <person name="Kalinowski J."/>
            <person name="Ruckert C."/>
        </authorList>
    </citation>
    <scope>NUCLEOTIDE SEQUENCE</scope>
    <source>
        <strain evidence="2">CCM 7684</strain>
    </source>
</reference>
<dbReference type="GO" id="GO:0110154">
    <property type="term" value="P:RNA decapping"/>
    <property type="evidence" value="ECO:0007669"/>
    <property type="project" value="TreeGrafter"/>
</dbReference>
<sequence length="248" mass="27631">MLNESFALNAVPLSPGRRVYAIGDVHGRRDLLAKCLDEIRRDLAGHPCQTPHRVFLGDYIDRGPDSAGVLQTLIDLDDGIPTTFLAGNHEVYLTQFLQDASALKMWSRVGGATALASYGVDFPFRLGPAEMAEVLRLFTERLPGSHRLFLERLDLKLEIEGFTFVHAGIRPNVPMHRQTAEDILTIREPFLTELNSFGTFVVHGHTPVEKPEIWPNRMNIDTRAVESGLLTCAVIEGSEVRFLWGLAS</sequence>
<dbReference type="GO" id="GO:0016791">
    <property type="term" value="F:phosphatase activity"/>
    <property type="evidence" value="ECO:0007669"/>
    <property type="project" value="TreeGrafter"/>
</dbReference>
<evidence type="ECO:0000313" key="3">
    <source>
        <dbReference type="Proteomes" id="UP000602745"/>
    </source>
</evidence>